<proteinExistence type="predicted"/>
<dbReference type="RefSeq" id="WP_216687248.1">
    <property type="nucleotide sequence ID" value="NZ_CAUPKR010000025.1"/>
</dbReference>
<protein>
    <submittedName>
        <fullName evidence="1">Uncharacterized protein</fullName>
    </submittedName>
</protein>
<evidence type="ECO:0000313" key="2">
    <source>
        <dbReference type="Proteomes" id="UP000812672"/>
    </source>
</evidence>
<evidence type="ECO:0000313" key="1">
    <source>
        <dbReference type="EMBL" id="MBU6080898.1"/>
    </source>
</evidence>
<sequence length="76" mass="8872">MIWIKAQDQDSLLQVNQLLIKGKKIEGIIQWHPLQKWSEIVGKYDSEERAQAVLDDIFRVVEESSSHFVAYSMPEQ</sequence>
<name>A0ABS6GPP4_9BACI</name>
<comment type="caution">
    <text evidence="1">The sequence shown here is derived from an EMBL/GenBank/DDBJ whole genome shotgun (WGS) entry which is preliminary data.</text>
</comment>
<keyword evidence="2" id="KW-1185">Reference proteome</keyword>
<gene>
    <name evidence="1" type="ORF">KQ486_07690</name>
</gene>
<reference evidence="1 2" key="1">
    <citation type="journal article" date="2011" name="Int. J. Syst. Evol. Microbiol.">
        <title>Allobacillus halotolerans gen. nov., sp. nov. isolated from shrimp paste.</title>
        <authorList>
            <person name="Sheu S.Y."/>
            <person name="Arun A.B."/>
            <person name="Jiang S.R."/>
            <person name="Young C.C."/>
            <person name="Chen W.M."/>
        </authorList>
    </citation>
    <scope>NUCLEOTIDE SEQUENCE [LARGE SCALE GENOMIC DNA]</scope>
    <source>
        <strain evidence="1 2">LMG 24826</strain>
    </source>
</reference>
<accession>A0ABS6GPP4</accession>
<organism evidence="1 2">
    <name type="scientific">Allobacillus halotolerans</name>
    <dbReference type="NCBI Taxonomy" id="570278"/>
    <lineage>
        <taxon>Bacteria</taxon>
        <taxon>Bacillati</taxon>
        <taxon>Bacillota</taxon>
        <taxon>Bacilli</taxon>
        <taxon>Bacillales</taxon>
        <taxon>Bacillaceae</taxon>
        <taxon>Allobacillus</taxon>
    </lineage>
</organism>
<dbReference type="EMBL" id="JAHLZF010000009">
    <property type="protein sequence ID" value="MBU6080898.1"/>
    <property type="molecule type" value="Genomic_DNA"/>
</dbReference>
<dbReference type="Proteomes" id="UP000812672">
    <property type="component" value="Unassembled WGS sequence"/>
</dbReference>